<protein>
    <submittedName>
        <fullName evidence="1">Uncharacterized protein</fullName>
    </submittedName>
</protein>
<dbReference type="OrthoDB" id="3286086at2"/>
<dbReference type="Proteomes" id="UP000199361">
    <property type="component" value="Unassembled WGS sequence"/>
</dbReference>
<evidence type="ECO:0000313" key="1">
    <source>
        <dbReference type="EMBL" id="SEU42668.1"/>
    </source>
</evidence>
<dbReference type="STRING" id="568860.SAMN05421811_120106"/>
<gene>
    <name evidence="1" type="ORF">SAMN05421811_120106</name>
</gene>
<dbReference type="RefSeq" id="WP_091092439.1">
    <property type="nucleotide sequence ID" value="NZ_FOHX01000020.1"/>
</dbReference>
<dbReference type="SUPFAM" id="SSF48239">
    <property type="entry name" value="Terpenoid cyclases/Protein prenyltransferases"/>
    <property type="match status" value="1"/>
</dbReference>
<dbReference type="InterPro" id="IPR008930">
    <property type="entry name" value="Terpenoid_cyclase/PrenylTrfase"/>
</dbReference>
<evidence type="ECO:0000313" key="2">
    <source>
        <dbReference type="Proteomes" id="UP000199361"/>
    </source>
</evidence>
<reference evidence="1 2" key="1">
    <citation type="submission" date="2016-10" db="EMBL/GenBank/DDBJ databases">
        <authorList>
            <person name="de Groot N.N."/>
        </authorList>
    </citation>
    <scope>NUCLEOTIDE SEQUENCE [LARGE SCALE GENOMIC DNA]</scope>
    <source>
        <strain evidence="1 2">CGMCC 4.5598</strain>
    </source>
</reference>
<organism evidence="1 2">
    <name type="scientific">Nonomuraea wenchangensis</name>
    <dbReference type="NCBI Taxonomy" id="568860"/>
    <lineage>
        <taxon>Bacteria</taxon>
        <taxon>Bacillati</taxon>
        <taxon>Actinomycetota</taxon>
        <taxon>Actinomycetes</taxon>
        <taxon>Streptosporangiales</taxon>
        <taxon>Streptosporangiaceae</taxon>
        <taxon>Nonomuraea</taxon>
    </lineage>
</organism>
<dbReference type="EMBL" id="FOHX01000020">
    <property type="protein sequence ID" value="SEU42668.1"/>
    <property type="molecule type" value="Genomic_DNA"/>
</dbReference>
<accession>A0A1I0LP50</accession>
<sequence length="296" mass="31212">MNVNLDLIPGFLATHARLLDRRRYASLMGGGGGEAGVLAALEGYRNADGGYGWGLEPDLRSPESQPGAALHAFEVFEEVAPRTSAAAVALCDYLESVTLPDGGLPFALPLTVADGTAPWWAGADPAVSSLQTTAVSAAAAHRVAAHDPAVAAHPWLARATRYCLDAIQALEERPHAYVLSFAVGFLDAVHDTEPRAADLLKRLAGYIPADGRVPVEGGTADEALRPLDFAPFPGRPVRELFAPEVIAADLVRLAEGQQDDGGWTVDFARISPAGSLEWRGAVTVRAVRLLRANGLL</sequence>
<proteinExistence type="predicted"/>
<name>A0A1I0LP50_9ACTN</name>
<dbReference type="AlphaFoldDB" id="A0A1I0LP50"/>
<keyword evidence="2" id="KW-1185">Reference proteome</keyword>